<evidence type="ECO:0000256" key="5">
    <source>
        <dbReference type="ARBA" id="ARBA00022989"/>
    </source>
</evidence>
<feature type="transmembrane region" description="Helical" evidence="7">
    <location>
        <begin position="127"/>
        <end position="144"/>
    </location>
</feature>
<name>A0AAV3S8D5_9EURY</name>
<evidence type="ECO:0000313" key="8">
    <source>
        <dbReference type="EMBL" id="GAA0300646.1"/>
    </source>
</evidence>
<evidence type="ECO:0000313" key="9">
    <source>
        <dbReference type="Proteomes" id="UP001500837"/>
    </source>
</evidence>
<dbReference type="EMBL" id="BAAABL010000042">
    <property type="protein sequence ID" value="GAA0300646.1"/>
    <property type="molecule type" value="Genomic_DNA"/>
</dbReference>
<evidence type="ECO:0000256" key="4">
    <source>
        <dbReference type="ARBA" id="ARBA00022692"/>
    </source>
</evidence>
<evidence type="ECO:0000256" key="2">
    <source>
        <dbReference type="ARBA" id="ARBA00011061"/>
    </source>
</evidence>
<gene>
    <name evidence="8" type="ORF">GCM10009066_13510</name>
</gene>
<feature type="transmembrane region" description="Helical" evidence="7">
    <location>
        <begin position="232"/>
        <end position="254"/>
    </location>
</feature>
<dbReference type="NCBIfam" id="TIGR00374">
    <property type="entry name" value="flippase-like domain"/>
    <property type="match status" value="1"/>
</dbReference>
<feature type="transmembrane region" description="Helical" evidence="7">
    <location>
        <begin position="156"/>
        <end position="176"/>
    </location>
</feature>
<protein>
    <submittedName>
        <fullName evidence="8">Lysylphosphatidylglycerol synthase transmembrane domain-containing protein</fullName>
    </submittedName>
</protein>
<sequence length="345" mass="35438">MLDSRRSAAAVGFLVAALVLAGLFWYVGAGAVAAELADADLGLIALVGVTALAWLGAWALVLRFVLGAVGPTLPYGDSVLVYATASFANNVTPFGQAGGEPITALVISSVADVEYERGLAAIASTDALNFVPSVLFALFGVAYYATTTGLPGRLGFLATVVLALAVLAPVAITLGWRYRYRLESGLVAVLGPILARLGTIEWLPVPTPEGLARRVEGFFNAVERVATSPRRLVLALGCSAAGWLFQSLGLWIAFRAFGVSIPFYVALFVVPLGTVASATPTPGGLGAIEAVYVLLLSIATPLPASTITAVVTVHRVGGFLLMTSIGGGASAYLWATGRAALAEAS</sequence>
<comment type="subcellular location">
    <subcellularLocation>
        <location evidence="1">Cell membrane</location>
        <topology evidence="1">Multi-pass membrane protein</topology>
    </subcellularLocation>
</comment>
<proteinExistence type="inferred from homology"/>
<dbReference type="Proteomes" id="UP001500837">
    <property type="component" value="Unassembled WGS sequence"/>
</dbReference>
<comment type="similarity">
    <text evidence="2">Belongs to the UPF0104 family.</text>
</comment>
<feature type="transmembrane region" description="Helical" evidence="7">
    <location>
        <begin position="260"/>
        <end position="278"/>
    </location>
</feature>
<feature type="transmembrane region" description="Helical" evidence="7">
    <location>
        <begin position="43"/>
        <end position="66"/>
    </location>
</feature>
<evidence type="ECO:0000256" key="3">
    <source>
        <dbReference type="ARBA" id="ARBA00022475"/>
    </source>
</evidence>
<dbReference type="AlphaFoldDB" id="A0AAV3S8D5"/>
<keyword evidence="3" id="KW-1003">Cell membrane</keyword>
<organism evidence="8 9">
    <name type="scientific">Halarchaeum salinum</name>
    <dbReference type="NCBI Taxonomy" id="489912"/>
    <lineage>
        <taxon>Archaea</taxon>
        <taxon>Methanobacteriati</taxon>
        <taxon>Methanobacteriota</taxon>
        <taxon>Stenosarchaea group</taxon>
        <taxon>Halobacteria</taxon>
        <taxon>Halobacteriales</taxon>
        <taxon>Halobacteriaceae</taxon>
    </lineage>
</organism>
<feature type="transmembrane region" description="Helical" evidence="7">
    <location>
        <begin position="290"/>
        <end position="310"/>
    </location>
</feature>
<dbReference type="RefSeq" id="WP_211311339.1">
    <property type="nucleotide sequence ID" value="NZ_BAAABL010000042.1"/>
</dbReference>
<dbReference type="PANTHER" id="PTHR39087:SF2">
    <property type="entry name" value="UPF0104 MEMBRANE PROTEIN MJ1595"/>
    <property type="match status" value="1"/>
</dbReference>
<evidence type="ECO:0000256" key="1">
    <source>
        <dbReference type="ARBA" id="ARBA00004651"/>
    </source>
</evidence>
<dbReference type="GO" id="GO:0005886">
    <property type="term" value="C:plasma membrane"/>
    <property type="evidence" value="ECO:0007669"/>
    <property type="project" value="UniProtKB-SubCell"/>
</dbReference>
<keyword evidence="9" id="KW-1185">Reference proteome</keyword>
<comment type="caution">
    <text evidence="8">The sequence shown here is derived from an EMBL/GenBank/DDBJ whole genome shotgun (WGS) entry which is preliminary data.</text>
</comment>
<keyword evidence="6 7" id="KW-0472">Membrane</keyword>
<accession>A0AAV3S8D5</accession>
<keyword evidence="4 7" id="KW-0812">Transmembrane</keyword>
<keyword evidence="5 7" id="KW-1133">Transmembrane helix</keyword>
<dbReference type="Pfam" id="PF03706">
    <property type="entry name" value="LPG_synthase_TM"/>
    <property type="match status" value="1"/>
</dbReference>
<dbReference type="InterPro" id="IPR022791">
    <property type="entry name" value="L-PG_synthase/AglD"/>
</dbReference>
<dbReference type="PANTHER" id="PTHR39087">
    <property type="entry name" value="UPF0104 MEMBRANE PROTEIN MJ1595"/>
    <property type="match status" value="1"/>
</dbReference>
<evidence type="ECO:0000256" key="7">
    <source>
        <dbReference type="SAM" id="Phobius"/>
    </source>
</evidence>
<reference evidence="8 9" key="1">
    <citation type="journal article" date="2019" name="Int. J. Syst. Evol. Microbiol.">
        <title>The Global Catalogue of Microorganisms (GCM) 10K type strain sequencing project: providing services to taxonomists for standard genome sequencing and annotation.</title>
        <authorList>
            <consortium name="The Broad Institute Genomics Platform"/>
            <consortium name="The Broad Institute Genome Sequencing Center for Infectious Disease"/>
            <person name="Wu L."/>
            <person name="Ma J."/>
        </authorList>
    </citation>
    <scope>NUCLEOTIDE SEQUENCE [LARGE SCALE GENOMIC DNA]</scope>
    <source>
        <strain evidence="8 9">JCM 16330</strain>
    </source>
</reference>
<feature type="transmembrane region" description="Helical" evidence="7">
    <location>
        <begin position="316"/>
        <end position="335"/>
    </location>
</feature>
<evidence type="ECO:0000256" key="6">
    <source>
        <dbReference type="ARBA" id="ARBA00023136"/>
    </source>
</evidence>